<dbReference type="Proteomes" id="UP000595814">
    <property type="component" value="Chromosome"/>
</dbReference>
<name>A0AC61MQX7_9FIRM</name>
<sequence>MKIIELNIINFGQFKNKNIVFKNNFTILQGKNESGKTTVVKFIEGMFYGFVKPHLKTLRFTDDYYKYKPWTSEKYEGSIIFIYKSKKYRLYRDFINKIYKIFDEKTGLDITREFEEYEESNLSFPGEYFFKCSSDIFINTILVGQDNIEISSNSTKYISEKIADTFSENNEVFSVVKGLNKLNTFKNNIGTEKSLKKPYGILKSREKELNEEIISIKNKKNQYDDYLFELDKKIKEFKKLRNDIDLYNKLEEYNRQQKLLKVVEQKKSLEKEISDLKKQLEEYNRLKLMANDDIEKSEEILEEIKYIQREFNELSKDKKYIYTEYKEIEDKIIYEDKKAFYKNELNKLSKNKKNVFYLVLASGLFSFLTLIFLFISNFQNILVFILFFFLIIFGISIGIILFLNNKEINIIEEINNNFNIKLNKKNILNSDVLETDKYIYEKFEKIKKELDEKDRDIEILLNDEDFKNEELKEISIRIRNKTGFDLSNHLKNRNTFIELEKDLNNKIKELGTINNNYDTRSLNNIIKYEKGFENIKHFNLNNAKSNSDFLIKEIASLEEKKNFLENDVKRLPELIEELSQTEDEIRQTNDYLKSLDIAIKEIEKAHNEIKTNYLPRMVSFLKNYFDLISDYNMTIKIDEDLNINFSNDKIGEFKDVNSLSRGTMDQLYLGLRIALSNEIFNEEEFIIFDDAFNNFDDYRLLKTLKYLKNISENRQIIIFTCQEREKNLLNNLLEKEVIYL</sequence>
<proteinExistence type="predicted"/>
<evidence type="ECO:0000313" key="1">
    <source>
        <dbReference type="EMBL" id="QQK07708.1"/>
    </source>
</evidence>
<reference evidence="1 2" key="1">
    <citation type="journal article" date="2022" name="Int. J. Syst. Evol. Microbiol.">
        <title>Miniphocaeibacter halophilus sp. nov., an ammonium-tolerant acetate-producing bacterium isolated from a biogas system.</title>
        <authorList>
            <person name="Schnurer A."/>
            <person name="Singh A."/>
            <person name="Bi S."/>
            <person name="Qiao W."/>
            <person name="Westerholm M."/>
        </authorList>
    </citation>
    <scope>NUCLEOTIDE SEQUENCE [LARGE SCALE GENOMIC DNA]</scope>
    <source>
        <strain evidence="1 2">AMB_01</strain>
    </source>
</reference>
<dbReference type="EMBL" id="CP066744">
    <property type="protein sequence ID" value="QQK07708.1"/>
    <property type="molecule type" value="Genomic_DNA"/>
</dbReference>
<organism evidence="1 2">
    <name type="scientific">Miniphocaeibacter halophilus</name>
    <dbReference type="NCBI Taxonomy" id="2931922"/>
    <lineage>
        <taxon>Bacteria</taxon>
        <taxon>Bacillati</taxon>
        <taxon>Bacillota</taxon>
        <taxon>Tissierellia</taxon>
        <taxon>Tissierellales</taxon>
        <taxon>Peptoniphilaceae</taxon>
        <taxon>Miniphocaeibacter</taxon>
    </lineage>
</organism>
<protein>
    <submittedName>
        <fullName evidence="1">AAA family ATPase</fullName>
    </submittedName>
</protein>
<keyword evidence="2" id="KW-1185">Reference proteome</keyword>
<evidence type="ECO:0000313" key="2">
    <source>
        <dbReference type="Proteomes" id="UP000595814"/>
    </source>
</evidence>
<gene>
    <name evidence="1" type="ORF">JFY71_10515</name>
</gene>
<accession>A0AC61MQX7</accession>